<feature type="domain" description="Amidase" evidence="2">
    <location>
        <begin position="47"/>
        <end position="496"/>
    </location>
</feature>
<gene>
    <name evidence="3" type="ORF">HIM_08257</name>
</gene>
<dbReference type="EMBL" id="KQ030548">
    <property type="protein sequence ID" value="KJZ72331.1"/>
    <property type="molecule type" value="Genomic_DNA"/>
</dbReference>
<keyword evidence="1" id="KW-0732">Signal</keyword>
<evidence type="ECO:0000313" key="3">
    <source>
        <dbReference type="EMBL" id="KJZ72331.1"/>
    </source>
</evidence>
<evidence type="ECO:0000256" key="1">
    <source>
        <dbReference type="SAM" id="SignalP"/>
    </source>
</evidence>
<proteinExistence type="predicted"/>
<evidence type="ECO:0000313" key="4">
    <source>
        <dbReference type="Proteomes" id="UP000054481"/>
    </source>
</evidence>
<accession>A0A0F7ZHB1</accession>
<protein>
    <recommendedName>
        <fullName evidence="2">Amidase domain-containing protein</fullName>
    </recommendedName>
</protein>
<dbReference type="PANTHER" id="PTHR42678">
    <property type="entry name" value="AMIDASE"/>
    <property type="match status" value="1"/>
</dbReference>
<dbReference type="OrthoDB" id="566138at2759"/>
<dbReference type="Gene3D" id="3.90.1300.10">
    <property type="entry name" value="Amidase signature (AS) domain"/>
    <property type="match status" value="1"/>
</dbReference>
<dbReference type="AlphaFoldDB" id="A0A0F7ZHB1"/>
<dbReference type="InterPro" id="IPR023631">
    <property type="entry name" value="Amidase_dom"/>
</dbReference>
<dbReference type="Proteomes" id="UP000054481">
    <property type="component" value="Unassembled WGS sequence"/>
</dbReference>
<feature type="signal peptide" evidence="1">
    <location>
        <begin position="1"/>
        <end position="21"/>
    </location>
</feature>
<dbReference type="SUPFAM" id="SSF75304">
    <property type="entry name" value="Amidase signature (AS) enzymes"/>
    <property type="match status" value="1"/>
</dbReference>
<keyword evidence="4" id="KW-1185">Reference proteome</keyword>
<feature type="chain" id="PRO_5002525749" description="Amidase domain-containing protein" evidence="1">
    <location>
        <begin position="22"/>
        <end position="532"/>
    </location>
</feature>
<dbReference type="Pfam" id="PF01425">
    <property type="entry name" value="Amidase"/>
    <property type="match status" value="1"/>
</dbReference>
<name>A0A0F7ZHB1_9HYPO</name>
<organism evidence="3 4">
    <name type="scientific">Hirsutella minnesotensis 3608</name>
    <dbReference type="NCBI Taxonomy" id="1043627"/>
    <lineage>
        <taxon>Eukaryota</taxon>
        <taxon>Fungi</taxon>
        <taxon>Dikarya</taxon>
        <taxon>Ascomycota</taxon>
        <taxon>Pezizomycotina</taxon>
        <taxon>Sordariomycetes</taxon>
        <taxon>Hypocreomycetidae</taxon>
        <taxon>Hypocreales</taxon>
        <taxon>Ophiocordycipitaceae</taxon>
        <taxon>Hirsutella</taxon>
    </lineage>
</organism>
<sequence>MALLRALSVAVAFCSIASGFAVPNVVDLTLDDIQRGLQEGCFSSEALVEAYTGRIGEVNGMVQAVTEVNPDAIKIAKQLDQERAENKIRGPLHGVPILLKNNLATKDAMNNTAGSHALIGATVPRDSTVVNKLRDAGAIILGKANLSQWSFYRSFDLPSGWSSHGGQVHGAYHDNQDPNGSSSGSGSATDLGLAAACIGTETWGSLLGPSHRNNIVGIKPTVGLTSRDLLIPVSEHLDTVGPMARTVKDAAYVLQAIAGQDTNDNYTSAIPAIPDYVAACKNESLNVKIGVPWKLLAQVPPSSSAELNAFNESVRVLQEAGATIVDTDFTFPGNMDDFITMLSSDFMTNIAGYFAKLATNPNNITDLRQLREYTKTTPVEQFPQFSVSLWDNVIDNIGFPNTDPRFWTMFQSLTAMEKTQGLQFALESQQLNAVVLPTSIGPQFLAPSGGPGVTVPMGFYPESAPITNSPGDLVDTGPAIPFGLSFLGPRWSEEQLIKMAYVYEQRTQARGQGKRKVNPNTEVKVAAVCQKS</sequence>
<dbReference type="PANTHER" id="PTHR42678:SF34">
    <property type="entry name" value="OS04G0183300 PROTEIN"/>
    <property type="match status" value="1"/>
</dbReference>
<reference evidence="3 4" key="1">
    <citation type="journal article" date="2014" name="Genome Biol. Evol.">
        <title>Comparative genomics and transcriptomics analyses reveal divergent lifestyle features of nematode endoparasitic fungus Hirsutella minnesotensis.</title>
        <authorList>
            <person name="Lai Y."/>
            <person name="Liu K."/>
            <person name="Zhang X."/>
            <person name="Zhang X."/>
            <person name="Li K."/>
            <person name="Wang N."/>
            <person name="Shu C."/>
            <person name="Wu Y."/>
            <person name="Wang C."/>
            <person name="Bushley K.E."/>
            <person name="Xiang M."/>
            <person name="Liu X."/>
        </authorList>
    </citation>
    <scope>NUCLEOTIDE SEQUENCE [LARGE SCALE GENOMIC DNA]</scope>
    <source>
        <strain evidence="3 4">3608</strain>
    </source>
</reference>
<dbReference type="InterPro" id="IPR036928">
    <property type="entry name" value="AS_sf"/>
</dbReference>
<evidence type="ECO:0000259" key="2">
    <source>
        <dbReference type="Pfam" id="PF01425"/>
    </source>
</evidence>